<dbReference type="Proteomes" id="UP001054889">
    <property type="component" value="Unassembled WGS sequence"/>
</dbReference>
<keyword evidence="6" id="KW-1185">Reference proteome</keyword>
<comment type="caution">
    <text evidence="5">The sequence shown here is derived from an EMBL/GenBank/DDBJ whole genome shotgun (WGS) entry which is preliminary data.</text>
</comment>
<dbReference type="PROSITE" id="PS50108">
    <property type="entry name" value="CRIB"/>
    <property type="match status" value="1"/>
</dbReference>
<dbReference type="GO" id="GO:0005096">
    <property type="term" value="F:GTPase activator activity"/>
    <property type="evidence" value="ECO:0007669"/>
    <property type="project" value="UniProtKB-KW"/>
</dbReference>
<keyword evidence="1" id="KW-0343">GTPase activation</keyword>
<evidence type="ECO:0000313" key="5">
    <source>
        <dbReference type="EMBL" id="GJM86421.1"/>
    </source>
</evidence>
<dbReference type="Gene3D" id="1.10.555.10">
    <property type="entry name" value="Rho GTPase activation protein"/>
    <property type="match status" value="1"/>
</dbReference>
<dbReference type="PROSITE" id="PS50238">
    <property type="entry name" value="RHOGAP"/>
    <property type="match status" value="1"/>
</dbReference>
<accession>A0AAV5BJQ4</accession>
<dbReference type="SMART" id="SM00285">
    <property type="entry name" value="PBD"/>
    <property type="match status" value="1"/>
</dbReference>
<dbReference type="FunFam" id="1.10.555.10:FF:000046">
    <property type="entry name" value="Rho GTPase-activating protein 5"/>
    <property type="match status" value="1"/>
</dbReference>
<organism evidence="5 6">
    <name type="scientific">Eleusine coracana subsp. coracana</name>
    <dbReference type="NCBI Taxonomy" id="191504"/>
    <lineage>
        <taxon>Eukaryota</taxon>
        <taxon>Viridiplantae</taxon>
        <taxon>Streptophyta</taxon>
        <taxon>Embryophyta</taxon>
        <taxon>Tracheophyta</taxon>
        <taxon>Spermatophyta</taxon>
        <taxon>Magnoliopsida</taxon>
        <taxon>Liliopsida</taxon>
        <taxon>Poales</taxon>
        <taxon>Poaceae</taxon>
        <taxon>PACMAD clade</taxon>
        <taxon>Chloridoideae</taxon>
        <taxon>Cynodonteae</taxon>
        <taxon>Eleusininae</taxon>
        <taxon>Eleusine</taxon>
    </lineage>
</organism>
<dbReference type="InterPro" id="IPR044785">
    <property type="entry name" value="RopGAP1-5"/>
</dbReference>
<proteinExistence type="predicted"/>
<dbReference type="InterPro" id="IPR000198">
    <property type="entry name" value="RhoGAP_dom"/>
</dbReference>
<dbReference type="Pfam" id="PF00620">
    <property type="entry name" value="RhoGAP"/>
    <property type="match status" value="1"/>
</dbReference>
<evidence type="ECO:0000259" key="4">
    <source>
        <dbReference type="PROSITE" id="PS50238"/>
    </source>
</evidence>
<dbReference type="InterPro" id="IPR000095">
    <property type="entry name" value="CRIB_dom"/>
</dbReference>
<dbReference type="PANTHER" id="PTHR23177:SF74">
    <property type="entry name" value="RHO GTPASE-ACTIVATING PROTEIN 3"/>
    <property type="match status" value="1"/>
</dbReference>
<dbReference type="InterPro" id="IPR008936">
    <property type="entry name" value="Rho_GTPase_activation_prot"/>
</dbReference>
<feature type="region of interest" description="Disordered" evidence="2">
    <location>
        <begin position="354"/>
        <end position="377"/>
    </location>
</feature>
<feature type="domain" description="CRIB" evidence="3">
    <location>
        <begin position="64"/>
        <end position="77"/>
    </location>
</feature>
<dbReference type="SMART" id="SM00324">
    <property type="entry name" value="RhoGAP"/>
    <property type="match status" value="1"/>
</dbReference>
<dbReference type="SUPFAM" id="SSF48350">
    <property type="entry name" value="GTPase activation domain, GAP"/>
    <property type="match status" value="1"/>
</dbReference>
<dbReference type="EMBL" id="BQKI01000001">
    <property type="protein sequence ID" value="GJM86421.1"/>
    <property type="molecule type" value="Genomic_DNA"/>
</dbReference>
<dbReference type="CDD" id="cd00159">
    <property type="entry name" value="RhoGAP"/>
    <property type="match status" value="1"/>
</dbReference>
<dbReference type="PANTHER" id="PTHR23177">
    <property type="entry name" value="MKIAA1688 PROTEIN"/>
    <property type="match status" value="1"/>
</dbReference>
<dbReference type="Pfam" id="PF00786">
    <property type="entry name" value="PBD"/>
    <property type="match status" value="1"/>
</dbReference>
<gene>
    <name evidence="5" type="primary">ga02278</name>
    <name evidence="5" type="ORF">PR202_ga02278</name>
</gene>
<evidence type="ECO:0000256" key="1">
    <source>
        <dbReference type="ARBA" id="ARBA00022468"/>
    </source>
</evidence>
<sequence>MDEGEELTVSSPLMIPTAPTTRGGASVVEMVTGALRRSLMLCTTSGARETASQEDGAAAAGMQIGVPTDVRHVSHVTFDRFSGFLGLPADLEPDVPCPVPSASVSVFGVSPTSMQCSYDRRGNSVPTILLTMQRKLYSLGGLQAEGIFRINADNSQELYVRDQLNRGVVPAGVDLHCLAGLIKAWFRELPSGVLDSLTPEQVMHCNSEEECGRLASMLPPVEAALLDWAINLMADVVINESFNKMNARNIAMVFAPNMTKMGDPLTALIHAVQVMNFLKTLILKTVNERDEAATAARAFVSDSDPPSDKDEPQTLEHLDMAFICSSQRNADSSVIDGAKLDQFLFRMEEVLHHDAQGGTGGPDGHVNAWGHEKSNGEISPLEADLSTQISSSASADDFSNDNEDGLFDKFKRKGVGKLCRQPVFQFSRSMKKSDETGQACV</sequence>
<protein>
    <submittedName>
        <fullName evidence="5">Uncharacterized protein</fullName>
    </submittedName>
</protein>
<dbReference type="CDD" id="cd00132">
    <property type="entry name" value="CRIB"/>
    <property type="match status" value="1"/>
</dbReference>
<name>A0AAV5BJQ4_ELECO</name>
<reference evidence="5" key="1">
    <citation type="journal article" date="2018" name="DNA Res.">
        <title>Multiple hybrid de novo genome assembly of finger millet, an orphan allotetraploid crop.</title>
        <authorList>
            <person name="Hatakeyama M."/>
            <person name="Aluri S."/>
            <person name="Balachadran M.T."/>
            <person name="Sivarajan S.R."/>
            <person name="Patrignani A."/>
            <person name="Gruter S."/>
            <person name="Poveda L."/>
            <person name="Shimizu-Inatsugi R."/>
            <person name="Baeten J."/>
            <person name="Francoijs K.J."/>
            <person name="Nataraja K.N."/>
            <person name="Reddy Y.A.N."/>
            <person name="Phadnis S."/>
            <person name="Ravikumar R.L."/>
            <person name="Schlapbach R."/>
            <person name="Sreeman S.M."/>
            <person name="Shimizu K.K."/>
        </authorList>
    </citation>
    <scope>NUCLEOTIDE SEQUENCE</scope>
</reference>
<evidence type="ECO:0000259" key="3">
    <source>
        <dbReference type="PROSITE" id="PS50108"/>
    </source>
</evidence>
<evidence type="ECO:0000256" key="2">
    <source>
        <dbReference type="SAM" id="MobiDB-lite"/>
    </source>
</evidence>
<dbReference type="AlphaFoldDB" id="A0AAV5BJQ4"/>
<dbReference type="GO" id="GO:0007165">
    <property type="term" value="P:signal transduction"/>
    <property type="evidence" value="ECO:0007669"/>
    <property type="project" value="InterPro"/>
</dbReference>
<reference evidence="5" key="2">
    <citation type="submission" date="2021-12" db="EMBL/GenBank/DDBJ databases">
        <title>Resequencing data analysis of finger millet.</title>
        <authorList>
            <person name="Hatakeyama M."/>
            <person name="Aluri S."/>
            <person name="Balachadran M.T."/>
            <person name="Sivarajan S.R."/>
            <person name="Poveda L."/>
            <person name="Shimizu-Inatsugi R."/>
            <person name="Schlapbach R."/>
            <person name="Sreeman S.M."/>
            <person name="Shimizu K.K."/>
        </authorList>
    </citation>
    <scope>NUCLEOTIDE SEQUENCE</scope>
</reference>
<feature type="region of interest" description="Disordered" evidence="2">
    <location>
        <begin position="1"/>
        <end position="20"/>
    </location>
</feature>
<evidence type="ECO:0000313" key="6">
    <source>
        <dbReference type="Proteomes" id="UP001054889"/>
    </source>
</evidence>
<feature type="domain" description="Rho-GAP" evidence="4">
    <location>
        <begin position="112"/>
        <end position="290"/>
    </location>
</feature>